<sequence>MVLCPGFQKNGRPCTNILEQKNKFCKMCGWKIDPEIFTKEAISCPNIPLNSDEICGTWIESSQMYCDQCGWEVNHDLFPSEQDIGNEDMVFNGQNSPPAETRKRHHGGSYRNFLKESLSCSQTQGEDILTSANSDNILSNVTSTSRTSRETHKGRILCFHDLDLEKITVDKLFNLFSMYGRVEIIKLFFHHKGSGLIQMGTEAQAASALRYLDRLHVLDRFMHLEYSRCPKIDTDDHCKWTKNFREGRMNRGGSSFNYTKTACAPSPVIHMANLRDGITEEDIVDVFSQYGNIIDLRIYVYGRSRGALLEYASVEQAVTAIMEMHNFVLPDNKRLIVSFSRFQSMKKASDNS</sequence>
<gene>
    <name evidence="4" type="primary">LOC111137079</name>
</gene>
<dbReference type="GeneID" id="111137079"/>
<proteinExistence type="predicted"/>
<dbReference type="Proteomes" id="UP000694844">
    <property type="component" value="Chromosome 5"/>
</dbReference>
<dbReference type="SUPFAM" id="SSF54928">
    <property type="entry name" value="RNA-binding domain, RBD"/>
    <property type="match status" value="2"/>
</dbReference>
<dbReference type="GO" id="GO:0003723">
    <property type="term" value="F:RNA binding"/>
    <property type="evidence" value="ECO:0007669"/>
    <property type="project" value="UniProtKB-UniRule"/>
</dbReference>
<dbReference type="InterPro" id="IPR012677">
    <property type="entry name" value="Nucleotide-bd_a/b_plait_sf"/>
</dbReference>
<dbReference type="OrthoDB" id="6139148at2759"/>
<feature type="domain" description="RRM" evidence="2">
    <location>
        <begin position="155"/>
        <end position="229"/>
    </location>
</feature>
<protein>
    <submittedName>
        <fullName evidence="4">Polypyrimidine tract-binding protein homolog 3-like</fullName>
    </submittedName>
</protein>
<feature type="domain" description="RRM" evidence="2">
    <location>
        <begin position="267"/>
        <end position="342"/>
    </location>
</feature>
<evidence type="ECO:0000259" key="2">
    <source>
        <dbReference type="PROSITE" id="PS50102"/>
    </source>
</evidence>
<organism evidence="3 4">
    <name type="scientific">Crassostrea virginica</name>
    <name type="common">Eastern oyster</name>
    <dbReference type="NCBI Taxonomy" id="6565"/>
    <lineage>
        <taxon>Eukaryota</taxon>
        <taxon>Metazoa</taxon>
        <taxon>Spiralia</taxon>
        <taxon>Lophotrochozoa</taxon>
        <taxon>Mollusca</taxon>
        <taxon>Bivalvia</taxon>
        <taxon>Autobranchia</taxon>
        <taxon>Pteriomorphia</taxon>
        <taxon>Ostreida</taxon>
        <taxon>Ostreoidea</taxon>
        <taxon>Ostreidae</taxon>
        <taxon>Crassostrea</taxon>
    </lineage>
</organism>
<dbReference type="Gene3D" id="3.30.70.330">
    <property type="match status" value="2"/>
</dbReference>
<dbReference type="PROSITE" id="PS50102">
    <property type="entry name" value="RRM"/>
    <property type="match status" value="2"/>
</dbReference>
<dbReference type="RefSeq" id="XP_022344037.1">
    <property type="nucleotide sequence ID" value="XM_022488329.1"/>
</dbReference>
<accession>A0A8B8EVU0</accession>
<dbReference type="InterPro" id="IPR000504">
    <property type="entry name" value="RRM_dom"/>
</dbReference>
<reference evidence="4" key="1">
    <citation type="submission" date="2025-08" db="UniProtKB">
        <authorList>
            <consortium name="RefSeq"/>
        </authorList>
    </citation>
    <scope>IDENTIFICATION</scope>
    <source>
        <tissue evidence="4">Whole sample</tissue>
    </source>
</reference>
<evidence type="ECO:0000313" key="4">
    <source>
        <dbReference type="RefSeq" id="XP_022344037.1"/>
    </source>
</evidence>
<dbReference type="Pfam" id="PF13893">
    <property type="entry name" value="RRM_5"/>
    <property type="match status" value="1"/>
</dbReference>
<keyword evidence="1" id="KW-0694">RNA-binding</keyword>
<dbReference type="SMART" id="SM00360">
    <property type="entry name" value="RRM"/>
    <property type="match status" value="2"/>
</dbReference>
<keyword evidence="3" id="KW-1185">Reference proteome</keyword>
<evidence type="ECO:0000313" key="3">
    <source>
        <dbReference type="Proteomes" id="UP000694844"/>
    </source>
</evidence>
<dbReference type="AlphaFoldDB" id="A0A8B8EVU0"/>
<evidence type="ECO:0000256" key="1">
    <source>
        <dbReference type="PROSITE-ProRule" id="PRU00176"/>
    </source>
</evidence>
<dbReference type="InterPro" id="IPR035979">
    <property type="entry name" value="RBD_domain_sf"/>
</dbReference>
<dbReference type="PANTHER" id="PTHR15592">
    <property type="entry name" value="MATRIN 3/NUCLEAR PROTEIN 220-RELATED"/>
    <property type="match status" value="1"/>
</dbReference>
<name>A0A8B8EVU0_CRAVI</name>
<dbReference type="KEGG" id="cvn:111137079"/>
<dbReference type="Pfam" id="PF00076">
    <property type="entry name" value="RRM_1"/>
    <property type="match status" value="1"/>
</dbReference>